<feature type="compositionally biased region" description="Basic and acidic residues" evidence="1">
    <location>
        <begin position="236"/>
        <end position="251"/>
    </location>
</feature>
<dbReference type="Pfam" id="PF00650">
    <property type="entry name" value="CRAL_TRIO"/>
    <property type="match status" value="1"/>
</dbReference>
<evidence type="ECO:0000259" key="3">
    <source>
        <dbReference type="PROSITE" id="PS50191"/>
    </source>
</evidence>
<keyword evidence="2" id="KW-0812">Transmembrane</keyword>
<dbReference type="InterPro" id="IPR001251">
    <property type="entry name" value="CRAL-TRIO_dom"/>
</dbReference>
<feature type="transmembrane region" description="Helical" evidence="2">
    <location>
        <begin position="115"/>
        <end position="133"/>
    </location>
</feature>
<reference evidence="4 5" key="1">
    <citation type="journal article" date="2014" name="Genome Biol. Evol.">
        <title>Comparative genomics and transcriptomics analyses reveal divergent lifestyle features of nematode endoparasitic fungus Hirsutella minnesotensis.</title>
        <authorList>
            <person name="Lai Y."/>
            <person name="Liu K."/>
            <person name="Zhang X."/>
            <person name="Zhang X."/>
            <person name="Li K."/>
            <person name="Wang N."/>
            <person name="Shu C."/>
            <person name="Wu Y."/>
            <person name="Wang C."/>
            <person name="Bushley K.E."/>
            <person name="Xiang M."/>
            <person name="Liu X."/>
        </authorList>
    </citation>
    <scope>NUCLEOTIDE SEQUENCE [LARGE SCALE GENOMIC DNA]</scope>
    <source>
        <strain evidence="4 5">3608</strain>
    </source>
</reference>
<organism evidence="4 5">
    <name type="scientific">Hirsutella minnesotensis 3608</name>
    <dbReference type="NCBI Taxonomy" id="1043627"/>
    <lineage>
        <taxon>Eukaryota</taxon>
        <taxon>Fungi</taxon>
        <taxon>Dikarya</taxon>
        <taxon>Ascomycota</taxon>
        <taxon>Pezizomycotina</taxon>
        <taxon>Sordariomycetes</taxon>
        <taxon>Hypocreomycetidae</taxon>
        <taxon>Hypocreales</taxon>
        <taxon>Ophiocordycipitaceae</taxon>
        <taxon>Hirsutella</taxon>
    </lineage>
</organism>
<dbReference type="PANTHER" id="PTHR46590">
    <property type="entry name" value="PHOSPHATIDYLINOSITOL TRANSFER PROTEIN CSR1-RELATED"/>
    <property type="match status" value="1"/>
</dbReference>
<name>A0A0F7ZPW2_9HYPO</name>
<dbReference type="SUPFAM" id="SSF52087">
    <property type="entry name" value="CRAL/TRIO domain"/>
    <property type="match status" value="1"/>
</dbReference>
<dbReference type="EMBL" id="KQ030512">
    <property type="protein sequence ID" value="KJZ76195.1"/>
    <property type="molecule type" value="Genomic_DNA"/>
</dbReference>
<dbReference type="AlphaFoldDB" id="A0A0F7ZPW2"/>
<evidence type="ECO:0000256" key="1">
    <source>
        <dbReference type="SAM" id="MobiDB-lite"/>
    </source>
</evidence>
<evidence type="ECO:0000313" key="4">
    <source>
        <dbReference type="EMBL" id="KJZ76195.1"/>
    </source>
</evidence>
<keyword evidence="2" id="KW-1133">Transmembrane helix</keyword>
<dbReference type="Gene3D" id="3.40.525.10">
    <property type="entry name" value="CRAL-TRIO lipid binding domain"/>
    <property type="match status" value="1"/>
</dbReference>
<proteinExistence type="predicted"/>
<evidence type="ECO:0000256" key="2">
    <source>
        <dbReference type="SAM" id="Phobius"/>
    </source>
</evidence>
<dbReference type="CDD" id="cd00170">
    <property type="entry name" value="SEC14"/>
    <property type="match status" value="1"/>
</dbReference>
<dbReference type="SMART" id="SM00516">
    <property type="entry name" value="SEC14"/>
    <property type="match status" value="1"/>
</dbReference>
<dbReference type="SUPFAM" id="SSF46938">
    <property type="entry name" value="CRAL/TRIO N-terminal domain"/>
    <property type="match status" value="1"/>
</dbReference>
<keyword evidence="2" id="KW-0472">Membrane</keyword>
<dbReference type="OrthoDB" id="43460at2759"/>
<protein>
    <recommendedName>
        <fullName evidence="3">CRAL-TRIO domain-containing protein</fullName>
    </recommendedName>
</protein>
<dbReference type="PROSITE" id="PS50191">
    <property type="entry name" value="CRAL_TRIO"/>
    <property type="match status" value="1"/>
</dbReference>
<gene>
    <name evidence="4" type="ORF">HIM_04277</name>
</gene>
<dbReference type="InterPro" id="IPR011074">
    <property type="entry name" value="CRAL/TRIO_N_dom"/>
</dbReference>
<dbReference type="InterPro" id="IPR036865">
    <property type="entry name" value="CRAL-TRIO_dom_sf"/>
</dbReference>
<dbReference type="Proteomes" id="UP000054481">
    <property type="component" value="Unassembled WGS sequence"/>
</dbReference>
<accession>A0A0F7ZPW2</accession>
<evidence type="ECO:0000313" key="5">
    <source>
        <dbReference type="Proteomes" id="UP000054481"/>
    </source>
</evidence>
<dbReference type="SMART" id="SM01100">
    <property type="entry name" value="CRAL_TRIO_N"/>
    <property type="match status" value="1"/>
</dbReference>
<dbReference type="InterPro" id="IPR036273">
    <property type="entry name" value="CRAL/TRIO_N_dom_sf"/>
</dbReference>
<sequence length="613" mass="68854">MTVRAFALPSQLFALPSKLRPARLASVVVNVPLVPRGIRTDRRQSPLPLKLSADPPLASPIPDPSRATSFPEPQIDPSGPFGSLLCQTRPRTIGPPQLYPSAHRSRPALKSTLSFFYYPAFAAIIAIAAWASLDLLTSVDSNPEPIDTMTSSDVASPGHVGNLTPEQEAKLRQLWSALFKLCGVADPEANGVEAAQKPAAEPAPAPEDPESPQKRRFSLFRRKNTDSQPVNGADAKAAEVKDAADDNDKHGQTKQFQKILATQTPESIRETVYSTIKQDHPDSLVLRFLRARKWDVDKALIMLISAMSWRYTEMKVDSDIMKNGEAGAVRDEKDGSDETKKLATDFMEQSRVGKSFIHGTDKEGRPICVIRTRLHKPGAQSVESLERFTVYIIETTRLFLKPPVETATIIFDMTNFSLANMDYHPVKLLIQCFEANYPESLGAILVHNAPWVFQGIWRIIRGWLDPVVASKVHFTNYRAGLEEHIDASQIIKELDGDEDWEYKYVEPVEGENDAMKDTETTDRLIEERAKLFQEFETETKKWIKSPNSEEGKQAKAQREKLADQLKDRYWDLDPYTRSRSLYDRLGYLKQGGAVDWYSKGDKQEARENGAETQ</sequence>
<feature type="region of interest" description="Disordered" evidence="1">
    <location>
        <begin position="44"/>
        <end position="74"/>
    </location>
</feature>
<dbReference type="PANTHER" id="PTHR46590:SF1">
    <property type="entry name" value="PHOSPHATIDYLINOSITOL TRANSFER PROTEIN CSR1"/>
    <property type="match status" value="1"/>
</dbReference>
<feature type="region of interest" description="Disordered" evidence="1">
    <location>
        <begin position="192"/>
        <end position="254"/>
    </location>
</feature>
<keyword evidence="5" id="KW-1185">Reference proteome</keyword>
<dbReference type="Pfam" id="PF03765">
    <property type="entry name" value="CRAL_TRIO_N"/>
    <property type="match status" value="1"/>
</dbReference>
<feature type="domain" description="CRAL-TRIO" evidence="3">
    <location>
        <begin position="357"/>
        <end position="502"/>
    </location>
</feature>
<dbReference type="InterPro" id="IPR052432">
    <property type="entry name" value="PITP/CRAL-TRIO"/>
</dbReference>